<evidence type="ECO:0000256" key="12">
    <source>
        <dbReference type="ARBA" id="ARBA00023303"/>
    </source>
</evidence>
<keyword evidence="11 13" id="KW-0739">Sodium transport</keyword>
<keyword evidence="5 13" id="KW-0812">Transmembrane</keyword>
<evidence type="ECO:0000256" key="8">
    <source>
        <dbReference type="ARBA" id="ARBA00023065"/>
    </source>
</evidence>
<evidence type="ECO:0000256" key="6">
    <source>
        <dbReference type="ARBA" id="ARBA00022989"/>
    </source>
</evidence>
<evidence type="ECO:0000313" key="15">
    <source>
        <dbReference type="Proteomes" id="UP000887572"/>
    </source>
</evidence>
<keyword evidence="10" id="KW-0325">Glycoprotein</keyword>
<evidence type="ECO:0000256" key="10">
    <source>
        <dbReference type="ARBA" id="ARBA00023180"/>
    </source>
</evidence>
<organism evidence="15 16">
    <name type="scientific">Globodera rostochiensis</name>
    <name type="common">Golden nematode worm</name>
    <name type="synonym">Heterodera rostochiensis</name>
    <dbReference type="NCBI Taxonomy" id="31243"/>
    <lineage>
        <taxon>Eukaryota</taxon>
        <taxon>Metazoa</taxon>
        <taxon>Ecdysozoa</taxon>
        <taxon>Nematoda</taxon>
        <taxon>Chromadorea</taxon>
        <taxon>Rhabditida</taxon>
        <taxon>Tylenchina</taxon>
        <taxon>Tylenchomorpha</taxon>
        <taxon>Tylenchoidea</taxon>
        <taxon>Heteroderidae</taxon>
        <taxon>Heteroderinae</taxon>
        <taxon>Globodera</taxon>
    </lineage>
</organism>
<evidence type="ECO:0000256" key="3">
    <source>
        <dbReference type="ARBA" id="ARBA00022448"/>
    </source>
</evidence>
<dbReference type="Proteomes" id="UP000887572">
    <property type="component" value="Unplaced"/>
</dbReference>
<keyword evidence="3 13" id="KW-0813">Transport</keyword>
<keyword evidence="9 14" id="KW-0472">Membrane</keyword>
<keyword evidence="15" id="KW-1185">Reference proteome</keyword>
<evidence type="ECO:0000256" key="13">
    <source>
        <dbReference type="RuleBase" id="RU000679"/>
    </source>
</evidence>
<dbReference type="Gene3D" id="1.10.287.770">
    <property type="entry name" value="YojJ-like"/>
    <property type="match status" value="1"/>
</dbReference>
<evidence type="ECO:0000256" key="7">
    <source>
        <dbReference type="ARBA" id="ARBA00023053"/>
    </source>
</evidence>
<keyword evidence="6 14" id="KW-1133">Transmembrane helix</keyword>
<dbReference type="PANTHER" id="PTHR11690:SF300">
    <property type="entry name" value="PICKPOCKET PROTEIN 19"/>
    <property type="match status" value="1"/>
</dbReference>
<evidence type="ECO:0000256" key="1">
    <source>
        <dbReference type="ARBA" id="ARBA00004141"/>
    </source>
</evidence>
<evidence type="ECO:0000256" key="4">
    <source>
        <dbReference type="ARBA" id="ARBA00022461"/>
    </source>
</evidence>
<evidence type="ECO:0000313" key="16">
    <source>
        <dbReference type="WBParaSite" id="Gr19_v10_g997.t3"/>
    </source>
</evidence>
<reference evidence="16" key="1">
    <citation type="submission" date="2022-11" db="UniProtKB">
        <authorList>
            <consortium name="WormBaseParasite"/>
        </authorList>
    </citation>
    <scope>IDENTIFICATION</scope>
</reference>
<keyword evidence="8 13" id="KW-0406">Ion transport</keyword>
<evidence type="ECO:0000256" key="2">
    <source>
        <dbReference type="ARBA" id="ARBA00007193"/>
    </source>
</evidence>
<dbReference type="GO" id="GO:0005886">
    <property type="term" value="C:plasma membrane"/>
    <property type="evidence" value="ECO:0007669"/>
    <property type="project" value="TreeGrafter"/>
</dbReference>
<name>A0A914IHK9_GLORO</name>
<feature type="transmembrane region" description="Helical" evidence="14">
    <location>
        <begin position="803"/>
        <end position="824"/>
    </location>
</feature>
<feature type="transmembrane region" description="Helical" evidence="14">
    <location>
        <begin position="54"/>
        <end position="79"/>
    </location>
</feature>
<dbReference type="InterPro" id="IPR001873">
    <property type="entry name" value="ENaC"/>
</dbReference>
<comment type="similarity">
    <text evidence="2 13">Belongs to the amiloride-sensitive sodium channel (TC 1.A.6) family.</text>
</comment>
<comment type="subcellular location">
    <subcellularLocation>
        <location evidence="1">Membrane</location>
        <topology evidence="1">Multi-pass membrane protein</topology>
    </subcellularLocation>
</comment>
<protein>
    <submittedName>
        <fullName evidence="16">Guanine nucleotide-binding protein subunit gamma</fullName>
    </submittedName>
</protein>
<keyword evidence="12 13" id="KW-0407">Ion channel</keyword>
<keyword evidence="7" id="KW-0915">Sodium</keyword>
<dbReference type="Pfam" id="PF00858">
    <property type="entry name" value="ASC"/>
    <property type="match status" value="1"/>
</dbReference>
<evidence type="ECO:0000256" key="11">
    <source>
        <dbReference type="ARBA" id="ARBA00023201"/>
    </source>
</evidence>
<evidence type="ECO:0000256" key="9">
    <source>
        <dbReference type="ARBA" id="ARBA00023136"/>
    </source>
</evidence>
<proteinExistence type="inferred from homology"/>
<evidence type="ECO:0000256" key="5">
    <source>
        <dbReference type="ARBA" id="ARBA00022692"/>
    </source>
</evidence>
<dbReference type="PANTHER" id="PTHR11690">
    <property type="entry name" value="AMILORIDE-SENSITIVE SODIUM CHANNEL-RELATED"/>
    <property type="match status" value="1"/>
</dbReference>
<sequence>MPFQNLNNGGNGFIEMPSKNAVGAKALTLTSNWDQFCDFTSLVGFRLLHSNQPLWVRIIAASVMFLCSFLICFQSLYFWDKFRQSAGQRVATVTETEGQPIRQPRFLVCVTQQSGSLLRSRGVSADFRQLVYNYQMEEKLKPDFIKQLESELSLVGKFLNTTFNATNVLRTSGITLAKKLHLLIEIRAALCRPRGCELRSSLDRCLAKFLLEDKFQNFENPNANANSSSNFDQFIGCRMKRIAKLYAEFEKQQKDYFDYVQNVWMRPRELIVKSIFFENEPGEWEWSWQVDNGLCALGGARKRTQITPEAMSSEQFFDYILVKTNLLESHPNSKIRVYLVYDDDEAPVSDDANDAGGDGAGGGRRHIIRANSIELNSGKHVEVTLRGMSEILDEDCDAKYAPGCVPSNFTYSPTSCRWCKAEVRKACPCTHNCSLLEVLKCGPIQSELYRTADCPNACVSVEYTADYAVHELTLEMLNTSVGDAVQNQYMAEQLQLVDKINEHKFPNIRGDPWAREGTQTNIWKASGQLSQFLDDYYVMMVTIYRILYGNSFTFPPLFAEDIVGFLGQVPPPNLAPLSRLTELDLAKLELCTGDEHFRDAIEQFGNEFLNYFRNNSFKVWYPWYPCPVSISNSNCIMLLNNTDGVVRNIQQLIASSSYRQGTLELALTLNSTPPNPIPIAQFYAEENLQRMENGGGGGRAGGDGVGLNCLETKMTLARQLLDGTTAINWPVLAKPSEGRPNNEWFKRFAKFLAQNSGARLLEDFMSSNMALLTVHYRGMTFQRIVYRDDYTLWELLSDVGGVLGLYFGLTIIAVYELAVFALLVDRKEIAKQNAS</sequence>
<dbReference type="WBParaSite" id="Gr19_v10_g997.t3">
    <property type="protein sequence ID" value="Gr19_v10_g997.t3"/>
    <property type="gene ID" value="Gr19_v10_g997"/>
</dbReference>
<dbReference type="GO" id="GO:0015280">
    <property type="term" value="F:ligand-gated sodium channel activity"/>
    <property type="evidence" value="ECO:0007669"/>
    <property type="project" value="TreeGrafter"/>
</dbReference>
<keyword evidence="4 13" id="KW-0894">Sodium channel</keyword>
<dbReference type="AlphaFoldDB" id="A0A914IHK9"/>
<accession>A0A914IHK9</accession>
<evidence type="ECO:0000256" key="14">
    <source>
        <dbReference type="SAM" id="Phobius"/>
    </source>
</evidence>